<dbReference type="InParanoid" id="L2GT35"/>
<proteinExistence type="predicted"/>
<evidence type="ECO:0000256" key="2">
    <source>
        <dbReference type="ARBA" id="ARBA00023134"/>
    </source>
</evidence>
<dbReference type="GO" id="GO:0005525">
    <property type="term" value="F:GTP binding"/>
    <property type="evidence" value="ECO:0007669"/>
    <property type="project" value="UniProtKB-KW"/>
</dbReference>
<dbReference type="Proteomes" id="UP000011081">
    <property type="component" value="Unassembled WGS sequence"/>
</dbReference>
<organism evidence="5 6">
    <name type="scientific">Vavraia culicis (isolate floridensis)</name>
    <name type="common">Microsporidian parasite</name>
    <dbReference type="NCBI Taxonomy" id="948595"/>
    <lineage>
        <taxon>Eukaryota</taxon>
        <taxon>Fungi</taxon>
        <taxon>Fungi incertae sedis</taxon>
        <taxon>Microsporidia</taxon>
        <taxon>Pleistophoridae</taxon>
        <taxon>Vavraia</taxon>
    </lineage>
</organism>
<dbReference type="InterPro" id="IPR027417">
    <property type="entry name" value="P-loop_NTPase"/>
</dbReference>
<dbReference type="PANTHER" id="PTHR45909">
    <property type="entry name" value="ADP-RIBOSYLATION FACTOR-RELATED PROTEIN 1"/>
    <property type="match status" value="1"/>
</dbReference>
<evidence type="ECO:0000256" key="1">
    <source>
        <dbReference type="ARBA" id="ARBA00022741"/>
    </source>
</evidence>
<dbReference type="AlphaFoldDB" id="L2GT35"/>
<keyword evidence="4" id="KW-0479">Metal-binding</keyword>
<dbReference type="PROSITE" id="PS51417">
    <property type="entry name" value="ARF"/>
    <property type="match status" value="1"/>
</dbReference>
<keyword evidence="1 3" id="KW-0547">Nucleotide-binding</keyword>
<dbReference type="STRING" id="948595.L2GT35"/>
<dbReference type="OrthoDB" id="2011769at2759"/>
<keyword evidence="6" id="KW-1185">Reference proteome</keyword>
<keyword evidence="2 3" id="KW-0342">GTP-binding</keyword>
<feature type="binding site" evidence="4">
    <location>
        <position position="50"/>
    </location>
    <ligand>
        <name>Mg(2+)</name>
        <dbReference type="ChEBI" id="CHEBI:18420"/>
    </ligand>
</feature>
<dbReference type="InterPro" id="IPR024156">
    <property type="entry name" value="Small_GTPase_ARF"/>
</dbReference>
<keyword evidence="4" id="KW-0460">Magnesium</keyword>
<dbReference type="Gene3D" id="3.40.50.300">
    <property type="entry name" value="P-loop containing nucleotide triphosphate hydrolases"/>
    <property type="match status" value="1"/>
</dbReference>
<gene>
    <name evidence="5" type="ORF">VCUG_02232</name>
</gene>
<dbReference type="SMART" id="SM00177">
    <property type="entry name" value="ARF"/>
    <property type="match status" value="1"/>
</dbReference>
<dbReference type="RefSeq" id="XP_008075242.1">
    <property type="nucleotide sequence ID" value="XM_008077051.1"/>
</dbReference>
<dbReference type="InterPro" id="IPR005225">
    <property type="entry name" value="Small_GTP-bd"/>
</dbReference>
<name>L2GT35_VAVCU</name>
<evidence type="ECO:0000313" key="5">
    <source>
        <dbReference type="EMBL" id="ELA46265.1"/>
    </source>
</evidence>
<dbReference type="NCBIfam" id="TIGR00231">
    <property type="entry name" value="small_GTP"/>
    <property type="match status" value="1"/>
</dbReference>
<sequence length="177" mass="20903">MGALLSRLYYYREKKVIILGLDNSGKSTILSQLLKYPKKKTMREPYMPPTLGFNMQKTTFKNRKYSLWDLSGNSNIRKYWKCYFTGCNGVIFVIDAADIGRIDENIGILNELVSDEELKQLPFLVFLHKFDKKPNLELWWEKIGEVFQKRKHKICRSTYKEESTVYAGFAWLAYEMK</sequence>
<dbReference type="GO" id="GO:0046872">
    <property type="term" value="F:metal ion binding"/>
    <property type="evidence" value="ECO:0007669"/>
    <property type="project" value="UniProtKB-KW"/>
</dbReference>
<dbReference type="EMBL" id="GL877453">
    <property type="protein sequence ID" value="ELA46265.1"/>
    <property type="molecule type" value="Genomic_DNA"/>
</dbReference>
<dbReference type="Pfam" id="PF00025">
    <property type="entry name" value="Arf"/>
    <property type="match status" value="1"/>
</dbReference>
<reference evidence="6" key="1">
    <citation type="submission" date="2011-03" db="EMBL/GenBank/DDBJ databases">
        <title>The genome sequence of Vavraia culicis strain floridensis.</title>
        <authorList>
            <consortium name="The Broad Institute Genome Sequencing Platform"/>
            <person name="Cuomo C."/>
            <person name="Becnel J."/>
            <person name="Sanscrainte N."/>
            <person name="Young S.K."/>
            <person name="Zeng Q."/>
            <person name="Gargeya S."/>
            <person name="Fitzgerald M."/>
            <person name="Haas B."/>
            <person name="Abouelleil A."/>
            <person name="Alvarado L."/>
            <person name="Arachchi H.M."/>
            <person name="Berlin A."/>
            <person name="Chapman S.B."/>
            <person name="Gearin G."/>
            <person name="Goldberg J."/>
            <person name="Griggs A."/>
            <person name="Gujja S."/>
            <person name="Hansen M."/>
            <person name="Heiman D."/>
            <person name="Howarth C."/>
            <person name="Larimer J."/>
            <person name="Lui A."/>
            <person name="MacDonald P.J.P."/>
            <person name="McCowen C."/>
            <person name="Montmayeur A."/>
            <person name="Murphy C."/>
            <person name="Neiman D."/>
            <person name="Pearson M."/>
            <person name="Priest M."/>
            <person name="Roberts A."/>
            <person name="Saif S."/>
            <person name="Shea T."/>
            <person name="Sisk P."/>
            <person name="Stolte C."/>
            <person name="Sykes S."/>
            <person name="Wortman J."/>
            <person name="Nusbaum C."/>
            <person name="Birren B."/>
        </authorList>
    </citation>
    <scope>NUCLEOTIDE SEQUENCE [LARGE SCALE GENOMIC DNA]</scope>
    <source>
        <strain evidence="6">floridensis</strain>
    </source>
</reference>
<accession>L2GT35</accession>
<dbReference type="SMART" id="SM00178">
    <property type="entry name" value="SAR"/>
    <property type="match status" value="1"/>
</dbReference>
<dbReference type="HOGENOM" id="CLU_040729_12_3_1"/>
<dbReference type="GO" id="GO:0005794">
    <property type="term" value="C:Golgi apparatus"/>
    <property type="evidence" value="ECO:0007669"/>
    <property type="project" value="TreeGrafter"/>
</dbReference>
<dbReference type="GeneID" id="19880096"/>
<feature type="binding site" evidence="4">
    <location>
        <position position="27"/>
    </location>
    <ligand>
        <name>Mg(2+)</name>
        <dbReference type="ChEBI" id="CHEBI:18420"/>
    </ligand>
</feature>
<feature type="binding site" evidence="3">
    <location>
        <begin position="20"/>
        <end position="27"/>
    </location>
    <ligand>
        <name>GTP</name>
        <dbReference type="ChEBI" id="CHEBI:37565"/>
    </ligand>
</feature>
<dbReference type="GO" id="GO:0003924">
    <property type="term" value="F:GTPase activity"/>
    <property type="evidence" value="ECO:0007669"/>
    <property type="project" value="InterPro"/>
</dbReference>
<evidence type="ECO:0000256" key="3">
    <source>
        <dbReference type="PIRSR" id="PIRSR606689-1"/>
    </source>
</evidence>
<evidence type="ECO:0000256" key="4">
    <source>
        <dbReference type="PIRSR" id="PIRSR606689-2"/>
    </source>
</evidence>
<dbReference type="VEuPathDB" id="MicrosporidiaDB:VCUG_02232"/>
<dbReference type="GO" id="GO:0034067">
    <property type="term" value="P:protein localization to Golgi apparatus"/>
    <property type="evidence" value="ECO:0007669"/>
    <property type="project" value="TreeGrafter"/>
</dbReference>
<dbReference type="SUPFAM" id="SSF52540">
    <property type="entry name" value="P-loop containing nucleoside triphosphate hydrolases"/>
    <property type="match status" value="1"/>
</dbReference>
<dbReference type="PANTHER" id="PTHR45909:SF1">
    <property type="entry name" value="ADP-RIBOSYLATION FACTOR-RELATED PROTEIN 1"/>
    <property type="match status" value="1"/>
</dbReference>
<dbReference type="GO" id="GO:0043001">
    <property type="term" value="P:Golgi to plasma membrane protein transport"/>
    <property type="evidence" value="ECO:0007669"/>
    <property type="project" value="TreeGrafter"/>
</dbReference>
<evidence type="ECO:0000313" key="6">
    <source>
        <dbReference type="Proteomes" id="UP000011081"/>
    </source>
</evidence>
<dbReference type="InterPro" id="IPR006689">
    <property type="entry name" value="Small_GTPase_ARF/SAR"/>
</dbReference>
<dbReference type="GO" id="GO:0006886">
    <property type="term" value="P:intracellular protein transport"/>
    <property type="evidence" value="ECO:0007669"/>
    <property type="project" value="TreeGrafter"/>
</dbReference>
<protein>
    <submittedName>
        <fullName evidence="5">Small GTP-binding protein domain</fullName>
    </submittedName>
</protein>
<feature type="binding site" evidence="3">
    <location>
        <position position="72"/>
    </location>
    <ligand>
        <name>GTP</name>
        <dbReference type="ChEBI" id="CHEBI:37565"/>
    </ligand>
</feature>
<dbReference type="OMA" id="CRNITFR"/>